<accession>A0AAN7ZDS0</accession>
<evidence type="ECO:0000313" key="10">
    <source>
        <dbReference type="EMBL" id="KAK5639352.1"/>
    </source>
</evidence>
<evidence type="ECO:0000256" key="6">
    <source>
        <dbReference type="ARBA" id="ARBA00023180"/>
    </source>
</evidence>
<dbReference type="EMBL" id="JAVRBK010000009">
    <property type="protein sequence ID" value="KAK5639352.1"/>
    <property type="molecule type" value="Genomic_DNA"/>
</dbReference>
<dbReference type="SUPFAM" id="SSF82866">
    <property type="entry name" value="Multidrug efflux transporter AcrB transmembrane domain"/>
    <property type="match status" value="1"/>
</dbReference>
<evidence type="ECO:0000256" key="5">
    <source>
        <dbReference type="ARBA" id="ARBA00023136"/>
    </source>
</evidence>
<reference evidence="10 11" key="1">
    <citation type="journal article" date="2024" name="Insects">
        <title>An Improved Chromosome-Level Genome Assembly of the Firefly Pyrocoelia pectoralis.</title>
        <authorList>
            <person name="Fu X."/>
            <person name="Meyer-Rochow V.B."/>
            <person name="Ballantyne L."/>
            <person name="Zhu X."/>
        </authorList>
    </citation>
    <scope>NUCLEOTIDE SEQUENCE [LARGE SCALE GENOMIC DNA]</scope>
    <source>
        <strain evidence="10">XCY_ONT2</strain>
    </source>
</reference>
<keyword evidence="5 8" id="KW-0472">Membrane</keyword>
<proteinExistence type="inferred from homology"/>
<feature type="transmembrane region" description="Helical" evidence="8">
    <location>
        <begin position="453"/>
        <end position="469"/>
    </location>
</feature>
<dbReference type="InterPro" id="IPR053958">
    <property type="entry name" value="HMGCR/SNAP/NPC1-like_SSD"/>
</dbReference>
<feature type="transmembrane region" description="Helical" evidence="8">
    <location>
        <begin position="939"/>
        <end position="958"/>
    </location>
</feature>
<feature type="transmembrane region" description="Helical" evidence="8">
    <location>
        <begin position="574"/>
        <end position="595"/>
    </location>
</feature>
<feature type="transmembrane region" description="Helical" evidence="8">
    <location>
        <begin position="1059"/>
        <end position="1082"/>
    </location>
</feature>
<protein>
    <recommendedName>
        <fullName evidence="9">SSD domain-containing protein</fullName>
    </recommendedName>
</protein>
<keyword evidence="4 8" id="KW-1133">Transmembrane helix</keyword>
<feature type="transmembrane region" description="Helical" evidence="8">
    <location>
        <begin position="664"/>
        <end position="682"/>
    </location>
</feature>
<feature type="region of interest" description="Disordered" evidence="7">
    <location>
        <begin position="1207"/>
        <end position="1226"/>
    </location>
</feature>
<dbReference type="GO" id="GO:0045879">
    <property type="term" value="P:negative regulation of smoothened signaling pathway"/>
    <property type="evidence" value="ECO:0007669"/>
    <property type="project" value="TreeGrafter"/>
</dbReference>
<feature type="transmembrane region" description="Helical" evidence="8">
    <location>
        <begin position="991"/>
        <end position="1014"/>
    </location>
</feature>
<dbReference type="GO" id="GO:0005886">
    <property type="term" value="C:plasma membrane"/>
    <property type="evidence" value="ECO:0007669"/>
    <property type="project" value="TreeGrafter"/>
</dbReference>
<comment type="caution">
    <text evidence="10">The sequence shown here is derived from an EMBL/GenBank/DDBJ whole genome shotgun (WGS) entry which is preliminary data.</text>
</comment>
<feature type="compositionally biased region" description="Polar residues" evidence="7">
    <location>
        <begin position="1119"/>
        <end position="1134"/>
    </location>
</feature>
<dbReference type="Pfam" id="PF12349">
    <property type="entry name" value="Sterol-sensing"/>
    <property type="match status" value="1"/>
</dbReference>
<evidence type="ECO:0000256" key="7">
    <source>
        <dbReference type="SAM" id="MobiDB-lite"/>
    </source>
</evidence>
<evidence type="ECO:0000256" key="4">
    <source>
        <dbReference type="ARBA" id="ARBA00022989"/>
    </source>
</evidence>
<evidence type="ECO:0000256" key="3">
    <source>
        <dbReference type="ARBA" id="ARBA00022692"/>
    </source>
</evidence>
<organism evidence="10 11">
    <name type="scientific">Pyrocoelia pectoralis</name>
    <dbReference type="NCBI Taxonomy" id="417401"/>
    <lineage>
        <taxon>Eukaryota</taxon>
        <taxon>Metazoa</taxon>
        <taxon>Ecdysozoa</taxon>
        <taxon>Arthropoda</taxon>
        <taxon>Hexapoda</taxon>
        <taxon>Insecta</taxon>
        <taxon>Pterygota</taxon>
        <taxon>Neoptera</taxon>
        <taxon>Endopterygota</taxon>
        <taxon>Coleoptera</taxon>
        <taxon>Polyphaga</taxon>
        <taxon>Elateriformia</taxon>
        <taxon>Elateroidea</taxon>
        <taxon>Lampyridae</taxon>
        <taxon>Lampyrinae</taxon>
        <taxon>Pyrocoelia</taxon>
    </lineage>
</organism>
<comment type="similarity">
    <text evidence="2">Belongs to the patched family.</text>
</comment>
<evidence type="ECO:0000256" key="8">
    <source>
        <dbReference type="SAM" id="Phobius"/>
    </source>
</evidence>
<feature type="transmembrane region" description="Helical" evidence="8">
    <location>
        <begin position="541"/>
        <end position="562"/>
    </location>
</feature>
<evidence type="ECO:0000259" key="9">
    <source>
        <dbReference type="PROSITE" id="PS50156"/>
    </source>
</evidence>
<feature type="transmembrane region" description="Helical" evidence="8">
    <location>
        <begin position="965"/>
        <end position="985"/>
    </location>
</feature>
<dbReference type="Proteomes" id="UP001329430">
    <property type="component" value="Chromosome 9"/>
</dbReference>
<feature type="domain" description="SSD" evidence="9">
    <location>
        <begin position="474"/>
        <end position="595"/>
    </location>
</feature>
<evidence type="ECO:0000256" key="1">
    <source>
        <dbReference type="ARBA" id="ARBA00004141"/>
    </source>
</evidence>
<name>A0AAN7ZDS0_9COLE</name>
<feature type="transmembrane region" description="Helical" evidence="8">
    <location>
        <begin position="475"/>
        <end position="498"/>
    </location>
</feature>
<comment type="subcellular location">
    <subcellularLocation>
        <location evidence="1">Membrane</location>
        <topology evidence="1">Multi-pass membrane protein</topology>
    </subcellularLocation>
</comment>
<keyword evidence="6" id="KW-0325">Glycoprotein</keyword>
<feature type="compositionally biased region" description="Low complexity" evidence="7">
    <location>
        <begin position="1108"/>
        <end position="1117"/>
    </location>
</feature>
<dbReference type="InterPro" id="IPR000731">
    <property type="entry name" value="SSD"/>
</dbReference>
<keyword evidence="11" id="KW-1185">Reference proteome</keyword>
<feature type="transmembrane region" description="Helical" evidence="8">
    <location>
        <begin position="507"/>
        <end position="526"/>
    </location>
</feature>
<dbReference type="GO" id="GO:0008158">
    <property type="term" value="F:hedgehog receptor activity"/>
    <property type="evidence" value="ECO:0007669"/>
    <property type="project" value="TreeGrafter"/>
</dbReference>
<evidence type="ECO:0000313" key="11">
    <source>
        <dbReference type="Proteomes" id="UP001329430"/>
    </source>
</evidence>
<dbReference type="AlphaFoldDB" id="A0AAN7ZDS0"/>
<feature type="region of interest" description="Disordered" evidence="7">
    <location>
        <begin position="1093"/>
        <end position="1134"/>
    </location>
</feature>
<feature type="region of interest" description="Disordered" evidence="7">
    <location>
        <begin position="39"/>
        <end position="62"/>
    </location>
</feature>
<dbReference type="PANTHER" id="PTHR46022:SF1">
    <property type="entry name" value="PROTEIN PATCHED"/>
    <property type="match status" value="1"/>
</dbReference>
<dbReference type="GO" id="GO:0005119">
    <property type="term" value="F:smoothened binding"/>
    <property type="evidence" value="ECO:0007669"/>
    <property type="project" value="TreeGrafter"/>
</dbReference>
<sequence length="1226" mass="137726">MYFDVKKGARVIVLSVIGKCGGAKERQCTPRVKRTASAEPLVTARMSNTSESQTDPERHRSDLYTRPGWVDATVALSQLDQGKANGDRGILWVRSRLQLQLRSLGCILDVHAGKVLFVSLLIIATFCVGIKSAAFHTNVEQLWSSTSAEEVTPIEVLSTHQMLLQTALEPDVGLLHPHGLLEHLSVLRHATQVTVTMFDITWHLKDICQSPGIPNFDVQYIEQMFENMMPCSIITPLDCFWEGSKLLGPDFPVNIPYGIGNNIKWTNLNPSQLVTNIKAQESHFDYHSLKDYFRRSGITTGYQEKPCLNPKDPECPITAPNHNTSRPLDIGAELTSGCYGFATKYMHWPEELIVGGVQKNKTGHIKQAKALQTVIQLMGEHDFYEFWSETYKVHHIGWSQEKASLILGAWQKRFSQEIEQLIEGNATSKSYLFSSFSTSTLNRILAEHSRLDIVKYAIVFLITAAYAWIVHSPLAALGVFILASSTSAGLGVCSLLGLPMNLLSTQVLPFVTVGLALRELFMLLSMQSRNNLTPTELLQRMGLAVFSAAVSSSVTLLVAAIIPVPALRVFCMQCAIVVLFHAISMILVLPSLLALGARCKKAQVPCFQTHRKSVPPTNNNNNNDTEQATTLITAEKICQQKKSLLTWLLNQYIESVLLKPFMKVTLSLTYVVLIIFCVFNGLKLEYDVRLSSFLPKNTQEYKYLDAQNRFLGFYNFYLVTTELEYPLNQPLLYEYHSSLTQVPHVLKDSNGGLSMNDFWLENFRDYLIDLQQEFDLNRSKNCVSNEKWFSNATEKAVLAFKLLAQTGIVEFPVDKSQIFKKTLVKNGIIDPKAFYNYLSVWNCNDQMSYSTSQANLTPKPFQYYSSKNEFDLKIRKSLPLIYTQMPFYLKNLRTTGQIVETLKQIRGISESFSHRGLKNYPIGLIFSFFNQFLFLNNLLALQLVITLLVSFLIACIMIRWTKLWCTFLSLFINLLLMCLMNINAFTGTLGAFHFIIITRNMMLIVTGFLSAIGTRENRLRMSLELNVEPILKGDVGLLICATVLVTSHFEFIQCHIFTMLLISVCGSTANALVFYPITLLLLGPKSEIQPLEHRDRISTPPPPPSVSIPPSSSSHSRPTCRSTAAKTTREPSLTTITEESCNQNIIIEPQVTVEYSSPESSSSGPYAAKITATANIKVEVVAPMYRNKCNSCKRTKCSHRKQQCQHCCKDSDSSDSNVETDTNRNS</sequence>
<dbReference type="GO" id="GO:0097108">
    <property type="term" value="F:hedgehog family protein binding"/>
    <property type="evidence" value="ECO:0007669"/>
    <property type="project" value="TreeGrafter"/>
</dbReference>
<dbReference type="PROSITE" id="PS50156">
    <property type="entry name" value="SSD"/>
    <property type="match status" value="1"/>
</dbReference>
<dbReference type="PANTHER" id="PTHR46022">
    <property type="entry name" value="PROTEIN PATCHED"/>
    <property type="match status" value="1"/>
</dbReference>
<keyword evidence="3 8" id="KW-0812">Transmembrane</keyword>
<evidence type="ECO:0000256" key="2">
    <source>
        <dbReference type="ARBA" id="ARBA00005585"/>
    </source>
</evidence>
<feature type="compositionally biased region" description="Polar residues" evidence="7">
    <location>
        <begin position="1214"/>
        <end position="1226"/>
    </location>
</feature>
<gene>
    <name evidence="10" type="ORF">RI129_011844</name>
</gene>